<dbReference type="EMBL" id="CP007514">
    <property type="protein sequence ID" value="AHY45572.1"/>
    <property type="molecule type" value="Genomic_DNA"/>
</dbReference>
<evidence type="ECO:0000256" key="6">
    <source>
        <dbReference type="ARBA" id="ARBA00022982"/>
    </source>
</evidence>
<keyword evidence="7 11" id="KW-1133">Transmembrane helix</keyword>
<keyword evidence="9 11" id="KW-0472">Membrane</keyword>
<gene>
    <name evidence="13" type="ORF">RradSPS_0289</name>
    <name evidence="14" type="ORF">SIL72_02975</name>
</gene>
<evidence type="ECO:0000256" key="2">
    <source>
        <dbReference type="ARBA" id="ARBA00022448"/>
    </source>
</evidence>
<dbReference type="GO" id="GO:0046872">
    <property type="term" value="F:metal ion binding"/>
    <property type="evidence" value="ECO:0007669"/>
    <property type="project" value="UniProtKB-KW"/>
</dbReference>
<reference evidence="13 15" key="1">
    <citation type="submission" date="2014-03" db="EMBL/GenBank/DDBJ databases">
        <title>Complete genome sequence of the Radio-Resistant Rubrobacter radiotolerans RSPS-4.</title>
        <authorList>
            <person name="Egas C.C."/>
            <person name="Barroso C.C."/>
            <person name="Froufe H.J.C."/>
            <person name="Pacheco J.J."/>
            <person name="Albuquerque L.L."/>
            <person name="da Costa M.M.S."/>
        </authorList>
    </citation>
    <scope>NUCLEOTIDE SEQUENCE [LARGE SCALE GENOMIC DNA]</scope>
    <source>
        <strain evidence="13 15">RSPS-4</strain>
    </source>
</reference>
<organism evidence="13 15">
    <name type="scientific">Rubrobacter radiotolerans</name>
    <name type="common">Arthrobacter radiotolerans</name>
    <dbReference type="NCBI Taxonomy" id="42256"/>
    <lineage>
        <taxon>Bacteria</taxon>
        <taxon>Bacillati</taxon>
        <taxon>Actinomycetota</taxon>
        <taxon>Rubrobacteria</taxon>
        <taxon>Rubrobacterales</taxon>
        <taxon>Rubrobacteraceae</taxon>
        <taxon>Rubrobacter</taxon>
    </lineage>
</organism>
<evidence type="ECO:0000313" key="13">
    <source>
        <dbReference type="EMBL" id="AHY45572.1"/>
    </source>
</evidence>
<protein>
    <submittedName>
        <fullName evidence="13">Cytochrome b(C-terminal)/b6/petD</fullName>
    </submittedName>
    <submittedName>
        <fullName evidence="14">Cytochromesubunit B of the bc complex-like protein</fullName>
    </submittedName>
</protein>
<name>A0A023WZF3_RUBRA</name>
<dbReference type="STRING" id="42256.RradSPS_0289"/>
<evidence type="ECO:0000256" key="1">
    <source>
        <dbReference type="ARBA" id="ARBA00004141"/>
    </source>
</evidence>
<keyword evidence="15" id="KW-1185">Reference proteome</keyword>
<keyword evidence="5" id="KW-0479">Metal-binding</keyword>
<dbReference type="AlphaFoldDB" id="A0A023WZF3"/>
<dbReference type="GO" id="GO:0009055">
    <property type="term" value="F:electron transfer activity"/>
    <property type="evidence" value="ECO:0007669"/>
    <property type="project" value="InterPro"/>
</dbReference>
<evidence type="ECO:0000256" key="8">
    <source>
        <dbReference type="ARBA" id="ARBA00023004"/>
    </source>
</evidence>
<keyword evidence="8" id="KW-0408">Iron</keyword>
<feature type="transmembrane region" description="Helical" evidence="11">
    <location>
        <begin position="137"/>
        <end position="162"/>
    </location>
</feature>
<evidence type="ECO:0000313" key="15">
    <source>
        <dbReference type="Proteomes" id="UP000025229"/>
    </source>
</evidence>
<keyword evidence="4 11" id="KW-0812">Transmembrane</keyword>
<evidence type="ECO:0000256" key="5">
    <source>
        <dbReference type="ARBA" id="ARBA00022723"/>
    </source>
</evidence>
<dbReference type="Proteomes" id="UP001281130">
    <property type="component" value="Unassembled WGS sequence"/>
</dbReference>
<dbReference type="SUPFAM" id="SSF81648">
    <property type="entry name" value="a domain/subunit of cytochrome bc1 complex (Ubiquinol-cytochrome c reductase)"/>
    <property type="match status" value="1"/>
</dbReference>
<keyword evidence="6" id="KW-0249">Electron transport</keyword>
<dbReference type="Proteomes" id="UP000025229">
    <property type="component" value="Chromosome"/>
</dbReference>
<dbReference type="KEGG" id="rrd:RradSPS_0289"/>
<feature type="transmembrane region" description="Helical" evidence="11">
    <location>
        <begin position="44"/>
        <end position="64"/>
    </location>
</feature>
<accession>A0A023WZF3</accession>
<evidence type="ECO:0000256" key="11">
    <source>
        <dbReference type="SAM" id="Phobius"/>
    </source>
</evidence>
<dbReference type="eggNOG" id="COG1290">
    <property type="taxonomic scope" value="Bacteria"/>
</dbReference>
<dbReference type="Pfam" id="PF00032">
    <property type="entry name" value="Cytochrom_B_C"/>
    <property type="match status" value="1"/>
</dbReference>
<evidence type="ECO:0000256" key="4">
    <source>
        <dbReference type="ARBA" id="ARBA00022692"/>
    </source>
</evidence>
<dbReference type="InterPro" id="IPR027387">
    <property type="entry name" value="Cytb/b6-like_sf"/>
</dbReference>
<dbReference type="OrthoDB" id="9804503at2"/>
<feature type="region of interest" description="Disordered" evidence="10">
    <location>
        <begin position="1"/>
        <end position="20"/>
    </location>
</feature>
<sequence>MTDVHKDFAQGRAAPAKPKDAEVITEENVFDRPDETMGFFPGQIVRDAVVSCLLLIACVVLSYASPAPLAGPADPATIDYVPRPEWFFFFYEQMLMFFPGYSLIAFGSVVVPGIFVVLLFVLPWLDRTPVYSPMRRPFMTILGVLVVLIVLANMLLAVSRVINFPGQ</sequence>
<feature type="domain" description="Cytochrome b/b6 C-terminal region profile" evidence="12">
    <location>
        <begin position="29"/>
        <end position="167"/>
    </location>
</feature>
<dbReference type="GO" id="GO:0016491">
    <property type="term" value="F:oxidoreductase activity"/>
    <property type="evidence" value="ECO:0007669"/>
    <property type="project" value="InterPro"/>
</dbReference>
<keyword evidence="2" id="KW-0813">Transport</keyword>
<dbReference type="EMBL" id="JAWXXX010000001">
    <property type="protein sequence ID" value="MDX5892986.1"/>
    <property type="molecule type" value="Genomic_DNA"/>
</dbReference>
<dbReference type="HOGENOM" id="CLU_1593331_0_0_11"/>
<evidence type="ECO:0000256" key="3">
    <source>
        <dbReference type="ARBA" id="ARBA00022617"/>
    </source>
</evidence>
<dbReference type="Gene3D" id="1.20.810.10">
    <property type="entry name" value="Cytochrome Bc1 Complex, Chain C"/>
    <property type="match status" value="1"/>
</dbReference>
<evidence type="ECO:0000259" key="12">
    <source>
        <dbReference type="PROSITE" id="PS51003"/>
    </source>
</evidence>
<evidence type="ECO:0000256" key="10">
    <source>
        <dbReference type="SAM" id="MobiDB-lite"/>
    </source>
</evidence>
<dbReference type="InterPro" id="IPR036150">
    <property type="entry name" value="Cyt_b/b6_C_sf"/>
</dbReference>
<proteinExistence type="predicted"/>
<evidence type="ECO:0000256" key="7">
    <source>
        <dbReference type="ARBA" id="ARBA00022989"/>
    </source>
</evidence>
<dbReference type="GO" id="GO:0016020">
    <property type="term" value="C:membrane"/>
    <property type="evidence" value="ECO:0007669"/>
    <property type="project" value="UniProtKB-SubCell"/>
</dbReference>
<feature type="transmembrane region" description="Helical" evidence="11">
    <location>
        <begin position="101"/>
        <end position="125"/>
    </location>
</feature>
<dbReference type="InterPro" id="IPR005798">
    <property type="entry name" value="Cyt_b/b6_C"/>
</dbReference>
<reference evidence="14" key="2">
    <citation type="submission" date="2023-11" db="EMBL/GenBank/DDBJ databases">
        <title>MicrobeMod: A computational toolkit for identifying prokaryotic methylation and restriction-modification with nanopore sequencing.</title>
        <authorList>
            <person name="Crits-Christoph A."/>
            <person name="Kang S.C."/>
            <person name="Lee H."/>
            <person name="Ostrov N."/>
        </authorList>
    </citation>
    <scope>NUCLEOTIDE SEQUENCE</scope>
    <source>
        <strain evidence="14">ATCC 51242</strain>
    </source>
</reference>
<evidence type="ECO:0000256" key="9">
    <source>
        <dbReference type="ARBA" id="ARBA00023136"/>
    </source>
</evidence>
<evidence type="ECO:0000313" key="14">
    <source>
        <dbReference type="EMBL" id="MDX5892986.1"/>
    </source>
</evidence>
<comment type="subcellular location">
    <subcellularLocation>
        <location evidence="1">Membrane</location>
        <topology evidence="1">Multi-pass membrane protein</topology>
    </subcellularLocation>
</comment>
<dbReference type="PROSITE" id="PS51003">
    <property type="entry name" value="CYTB_CTER"/>
    <property type="match status" value="1"/>
</dbReference>
<dbReference type="RefSeq" id="WP_038680191.1">
    <property type="nucleotide sequence ID" value="NZ_CP007514.1"/>
</dbReference>
<keyword evidence="3" id="KW-0349">Heme</keyword>